<feature type="region of interest" description="Disordered" evidence="1">
    <location>
        <begin position="38"/>
        <end position="72"/>
    </location>
</feature>
<name>A0A1V3XJN9_MYCKA</name>
<accession>A0A1V3XJN9</accession>
<evidence type="ECO:0000313" key="2">
    <source>
        <dbReference type="EMBL" id="OOK79352.1"/>
    </source>
</evidence>
<keyword evidence="2" id="KW-0436">Ligase</keyword>
<protein>
    <submittedName>
        <fullName evidence="2">Propionyl-CoA carboxylase, beta subunit domain protein</fullName>
        <ecNumber evidence="2">6.4.1.3</ecNumber>
    </submittedName>
</protein>
<dbReference type="Proteomes" id="UP000189229">
    <property type="component" value="Unassembled WGS sequence"/>
</dbReference>
<dbReference type="GO" id="GO:0004658">
    <property type="term" value="F:propionyl-CoA carboxylase activity"/>
    <property type="evidence" value="ECO:0007669"/>
    <property type="project" value="UniProtKB-EC"/>
</dbReference>
<dbReference type="EC" id="6.4.1.3" evidence="2"/>
<feature type="compositionally biased region" description="Polar residues" evidence="1">
    <location>
        <begin position="43"/>
        <end position="62"/>
    </location>
</feature>
<sequence length="72" mass="7136">MTVLQSTLDPNADAYAEAAAATAAKLDEIAAELAKALAGGGPNTSTVITPAANSRPGNASNCSSTRTRRSSS</sequence>
<dbReference type="EMBL" id="MVBM01000002">
    <property type="protein sequence ID" value="OOK79352.1"/>
    <property type="molecule type" value="Genomic_DNA"/>
</dbReference>
<proteinExistence type="predicted"/>
<dbReference type="AlphaFoldDB" id="A0A1V3XJN9"/>
<evidence type="ECO:0000256" key="1">
    <source>
        <dbReference type="SAM" id="MobiDB-lite"/>
    </source>
</evidence>
<evidence type="ECO:0000313" key="3">
    <source>
        <dbReference type="Proteomes" id="UP000189229"/>
    </source>
</evidence>
<organism evidence="2 3">
    <name type="scientific">Mycobacterium kansasii</name>
    <dbReference type="NCBI Taxonomy" id="1768"/>
    <lineage>
        <taxon>Bacteria</taxon>
        <taxon>Bacillati</taxon>
        <taxon>Actinomycetota</taxon>
        <taxon>Actinomycetes</taxon>
        <taxon>Mycobacteriales</taxon>
        <taxon>Mycobacteriaceae</taxon>
        <taxon>Mycobacterium</taxon>
    </lineage>
</organism>
<comment type="caution">
    <text evidence="2">The sequence shown here is derived from an EMBL/GenBank/DDBJ whole genome shotgun (WGS) entry which is preliminary data.</text>
</comment>
<reference evidence="2 3" key="1">
    <citation type="submission" date="2017-02" db="EMBL/GenBank/DDBJ databases">
        <title>Complete genome sequences of Mycobacterium kansasii strains isolated from rhesus macaques.</title>
        <authorList>
            <person name="Panda A."/>
            <person name="Nagaraj S."/>
            <person name="Zhao X."/>
            <person name="Tettelin H."/>
            <person name="Detolla L.J."/>
        </authorList>
    </citation>
    <scope>NUCLEOTIDE SEQUENCE [LARGE SCALE GENOMIC DNA]</scope>
    <source>
        <strain evidence="2 3">11-3813</strain>
    </source>
</reference>
<gene>
    <name evidence="2" type="ORF">BZL30_2898</name>
</gene>